<keyword evidence="1" id="KW-0472">Membrane</keyword>
<dbReference type="EMBL" id="BMOU01000002">
    <property type="protein sequence ID" value="GGN92271.1"/>
    <property type="molecule type" value="Genomic_DNA"/>
</dbReference>
<comment type="caution">
    <text evidence="2">The sequence shown here is derived from an EMBL/GenBank/DDBJ whole genome shotgun (WGS) entry which is preliminary data.</text>
</comment>
<feature type="transmembrane region" description="Helical" evidence="1">
    <location>
        <begin position="90"/>
        <end position="109"/>
    </location>
</feature>
<feature type="transmembrane region" description="Helical" evidence="1">
    <location>
        <begin position="62"/>
        <end position="83"/>
    </location>
</feature>
<gene>
    <name evidence="2" type="ORF">GCM10009030_16340</name>
</gene>
<accession>A0A830GLT9</accession>
<dbReference type="RefSeq" id="WP_188996315.1">
    <property type="nucleotide sequence ID" value="NZ_BMOU01000002.1"/>
</dbReference>
<keyword evidence="1" id="KW-0812">Transmembrane</keyword>
<keyword evidence="1" id="KW-1133">Transmembrane helix</keyword>
<proteinExistence type="predicted"/>
<dbReference type="Proteomes" id="UP000605784">
    <property type="component" value="Unassembled WGS sequence"/>
</dbReference>
<dbReference type="AlphaFoldDB" id="A0A830GLT9"/>
<name>A0A830GLT9_9EURY</name>
<evidence type="ECO:0000313" key="3">
    <source>
        <dbReference type="Proteomes" id="UP000605784"/>
    </source>
</evidence>
<sequence length="112" mass="11780">MVSASDFVANSSIRWGRLATVLFGASIFAYFEGFVAAFLSLVDIPLSLLAGYADFLGRAVSIAYGLPSIIIEQGFAAAVPFVLDAGFAGYLVALVIVLVTLFPIAWVVSRVG</sequence>
<evidence type="ECO:0000313" key="2">
    <source>
        <dbReference type="EMBL" id="GGN92271.1"/>
    </source>
</evidence>
<organism evidence="2 3">
    <name type="scientific">Haloarcula pellucida</name>
    <dbReference type="NCBI Taxonomy" id="1427151"/>
    <lineage>
        <taxon>Archaea</taxon>
        <taxon>Methanobacteriati</taxon>
        <taxon>Methanobacteriota</taxon>
        <taxon>Stenosarchaea group</taxon>
        <taxon>Halobacteria</taxon>
        <taxon>Halobacteriales</taxon>
        <taxon>Haloarculaceae</taxon>
        <taxon>Haloarcula</taxon>
    </lineage>
</organism>
<keyword evidence="3" id="KW-1185">Reference proteome</keyword>
<feature type="transmembrane region" description="Helical" evidence="1">
    <location>
        <begin position="21"/>
        <end position="42"/>
    </location>
</feature>
<reference evidence="2" key="1">
    <citation type="journal article" date="2014" name="Int. J. Syst. Evol. Microbiol.">
        <title>Complete genome sequence of Corynebacterium casei LMG S-19264T (=DSM 44701T), isolated from a smear-ripened cheese.</title>
        <authorList>
            <consortium name="US DOE Joint Genome Institute (JGI-PGF)"/>
            <person name="Walter F."/>
            <person name="Albersmeier A."/>
            <person name="Kalinowski J."/>
            <person name="Ruckert C."/>
        </authorList>
    </citation>
    <scope>NUCLEOTIDE SEQUENCE</scope>
    <source>
        <strain evidence="2">JCM 17820</strain>
    </source>
</reference>
<protein>
    <submittedName>
        <fullName evidence="2">Uncharacterized protein</fullName>
    </submittedName>
</protein>
<evidence type="ECO:0000256" key="1">
    <source>
        <dbReference type="SAM" id="Phobius"/>
    </source>
</evidence>
<reference evidence="2" key="2">
    <citation type="submission" date="2020-09" db="EMBL/GenBank/DDBJ databases">
        <authorList>
            <person name="Sun Q."/>
            <person name="Ohkuma M."/>
        </authorList>
    </citation>
    <scope>NUCLEOTIDE SEQUENCE</scope>
    <source>
        <strain evidence="2">JCM 17820</strain>
    </source>
</reference>